<dbReference type="InterPro" id="IPR006059">
    <property type="entry name" value="SBP"/>
</dbReference>
<organism evidence="1 2">
    <name type="scientific">Bacillus timonensis</name>
    <dbReference type="NCBI Taxonomy" id="1033734"/>
    <lineage>
        <taxon>Bacteria</taxon>
        <taxon>Bacillati</taxon>
        <taxon>Bacillota</taxon>
        <taxon>Bacilli</taxon>
        <taxon>Bacillales</taxon>
        <taxon>Bacillaceae</taxon>
        <taxon>Bacillus</taxon>
    </lineage>
</organism>
<evidence type="ECO:0000313" key="1">
    <source>
        <dbReference type="EMBL" id="THE13957.1"/>
    </source>
</evidence>
<protein>
    <submittedName>
        <fullName evidence="1">Extracellular solute-binding protein</fullName>
    </submittedName>
</protein>
<accession>A0A4S3PVU6</accession>
<dbReference type="PROSITE" id="PS51257">
    <property type="entry name" value="PROKAR_LIPOPROTEIN"/>
    <property type="match status" value="1"/>
</dbReference>
<dbReference type="Gene3D" id="3.40.190.10">
    <property type="entry name" value="Periplasmic binding protein-like II"/>
    <property type="match status" value="1"/>
</dbReference>
<sequence length="445" mass="49138">MIKNKECVLVKNYWFFGLVIIFSLFLGGCNSSPSNSEDLTIPENPEDIEGDVTVWAWALEANYLEKDVLPEFNKKYPNVNVTVEHLGVDQVYQKLSAGLSSGGSGLPDLIQVENNRIHSFTNEFKDPFVNLSALGYDQHEAKFSQSKVEGLKDSEGNIIAAPRDLGPVGVIYRTDIFEEVGIDPRSIETWDDYIEVGKKVVAHTGKAFLGTDSEGLLRIMLQQQGKYYFTGDGKLDLTSPEAKKAAEILQKMKDAGIIIYTNNWDGQVSAMKNSEVATQPGAVWWSGTMLEQMPELSGKWDMFKLPAIEEGGVRAANDGGSALAIPSSSDNKVAAYALAEFASTDVDSQIKALTNRGLFPALLAAYEEPIFTENQEYFNSQPFFTKFAETVPEILAINHAPAELELRSIMSSEFQAFLLEDKPAQQMLEDGEKQAQQQTGLEVSK</sequence>
<name>A0A4S3PVU6_9BACI</name>
<dbReference type="Proteomes" id="UP000306477">
    <property type="component" value="Unassembled WGS sequence"/>
</dbReference>
<dbReference type="AlphaFoldDB" id="A0A4S3PVU6"/>
<keyword evidence="2" id="KW-1185">Reference proteome</keyword>
<dbReference type="OrthoDB" id="9768630at2"/>
<dbReference type="InterPro" id="IPR050490">
    <property type="entry name" value="Bact_solute-bd_prot1"/>
</dbReference>
<dbReference type="EMBL" id="SLUB01000006">
    <property type="protein sequence ID" value="THE13957.1"/>
    <property type="molecule type" value="Genomic_DNA"/>
</dbReference>
<dbReference type="PANTHER" id="PTHR43649:SF32">
    <property type="entry name" value="SUGAR BINDING SECRETED PROTEIN"/>
    <property type="match status" value="1"/>
</dbReference>
<dbReference type="Pfam" id="PF01547">
    <property type="entry name" value="SBP_bac_1"/>
    <property type="match status" value="1"/>
</dbReference>
<proteinExistence type="predicted"/>
<dbReference type="SUPFAM" id="SSF53850">
    <property type="entry name" value="Periplasmic binding protein-like II"/>
    <property type="match status" value="1"/>
</dbReference>
<comment type="caution">
    <text evidence="1">The sequence shown here is derived from an EMBL/GenBank/DDBJ whole genome shotgun (WGS) entry which is preliminary data.</text>
</comment>
<reference evidence="1 2" key="1">
    <citation type="journal article" date="2019" name="Indoor Air">
        <title>Impacts of indoor surface finishes on bacterial viability.</title>
        <authorList>
            <person name="Hu J."/>
            <person name="Maamar S.B."/>
            <person name="Glawe A.J."/>
            <person name="Gottel N."/>
            <person name="Gilbert J.A."/>
            <person name="Hartmann E.M."/>
        </authorList>
    </citation>
    <scope>NUCLEOTIDE SEQUENCE [LARGE SCALE GENOMIC DNA]</scope>
    <source>
        <strain evidence="1 2">AF060A6</strain>
    </source>
</reference>
<dbReference type="PANTHER" id="PTHR43649">
    <property type="entry name" value="ARABINOSE-BINDING PROTEIN-RELATED"/>
    <property type="match status" value="1"/>
</dbReference>
<evidence type="ECO:0000313" key="2">
    <source>
        <dbReference type="Proteomes" id="UP000306477"/>
    </source>
</evidence>
<gene>
    <name evidence="1" type="ORF">E1I69_05485</name>
</gene>